<dbReference type="SUPFAM" id="SSF53187">
    <property type="entry name" value="Zn-dependent exopeptidases"/>
    <property type="match status" value="1"/>
</dbReference>
<reference evidence="1 2" key="1">
    <citation type="submission" date="2018-08" db="EMBL/GenBank/DDBJ databases">
        <title>The multiple taxonomic identification of Sphingomonas gilva.</title>
        <authorList>
            <person name="Zhu D."/>
            <person name="Zheng S."/>
        </authorList>
    </citation>
    <scope>NUCLEOTIDE SEQUENCE [LARGE SCALE GENOMIC DNA]</scope>
    <source>
        <strain evidence="1 2">ZDH117</strain>
    </source>
</reference>
<proteinExistence type="predicted"/>
<evidence type="ECO:0000313" key="2">
    <source>
        <dbReference type="Proteomes" id="UP000266693"/>
    </source>
</evidence>
<dbReference type="RefSeq" id="WP_118864409.1">
    <property type="nucleotide sequence ID" value="NZ_QWLV01000005.1"/>
</dbReference>
<dbReference type="AlphaFoldDB" id="A0A396RPQ2"/>
<keyword evidence="2" id="KW-1185">Reference proteome</keyword>
<evidence type="ECO:0000313" key="1">
    <source>
        <dbReference type="EMBL" id="RHW17242.1"/>
    </source>
</evidence>
<dbReference type="EMBL" id="QWLV01000005">
    <property type="protein sequence ID" value="RHW17242.1"/>
    <property type="molecule type" value="Genomic_DNA"/>
</dbReference>
<name>A0A396RPQ2_9SPHN</name>
<keyword evidence="1" id="KW-0378">Hydrolase</keyword>
<protein>
    <submittedName>
        <fullName evidence="1">N-formylglutamate amidohydrolase</fullName>
    </submittedName>
</protein>
<gene>
    <name evidence="1" type="ORF">D1610_11915</name>
</gene>
<dbReference type="GO" id="GO:0016787">
    <property type="term" value="F:hydrolase activity"/>
    <property type="evidence" value="ECO:0007669"/>
    <property type="project" value="UniProtKB-KW"/>
</dbReference>
<sequence length="238" mass="25870">MTVERIDGHDPGLLIVVDHASAHVPEDIDLGIDPVLLEKHIAIDIGTAPLARALAARLDAPALLGAVSRLVIDLHREPDHHGLIPHVSDGHVIPGNASVDPADRIARFHTPWHDAIAAHRPELFVAVHSFTPELEERPGARPWLVGLLYNHDDRAARIALDLLGAAGILAGDNEPYSGRLLNYTMNRHAEGNGIPYLMFEVRNDLIRDEAGATHWADILAPIVVDVRNRLAQTTPSAT</sequence>
<accession>A0A396RPQ2</accession>
<dbReference type="Gene3D" id="3.40.630.40">
    <property type="entry name" value="Zn-dependent exopeptidases"/>
    <property type="match status" value="1"/>
</dbReference>
<comment type="caution">
    <text evidence="1">The sequence shown here is derived from an EMBL/GenBank/DDBJ whole genome shotgun (WGS) entry which is preliminary data.</text>
</comment>
<dbReference type="OrthoDB" id="9815326at2"/>
<organism evidence="1 2">
    <name type="scientific">Sphingomonas gilva</name>
    <dbReference type="NCBI Taxonomy" id="2305907"/>
    <lineage>
        <taxon>Bacteria</taxon>
        <taxon>Pseudomonadati</taxon>
        <taxon>Pseudomonadota</taxon>
        <taxon>Alphaproteobacteria</taxon>
        <taxon>Sphingomonadales</taxon>
        <taxon>Sphingomonadaceae</taxon>
        <taxon>Sphingomonas</taxon>
    </lineage>
</organism>
<dbReference type="InterPro" id="IPR007709">
    <property type="entry name" value="N-FG_amidohydro"/>
</dbReference>
<dbReference type="Proteomes" id="UP000266693">
    <property type="component" value="Unassembled WGS sequence"/>
</dbReference>
<dbReference type="Pfam" id="PF05013">
    <property type="entry name" value="FGase"/>
    <property type="match status" value="1"/>
</dbReference>
<dbReference type="PIRSF" id="PIRSF029730">
    <property type="entry name" value="UCP029730"/>
    <property type="match status" value="1"/>
</dbReference>
<dbReference type="InterPro" id="IPR011227">
    <property type="entry name" value="UCP029730"/>
</dbReference>